<evidence type="ECO:0000313" key="2">
    <source>
        <dbReference type="EMBL" id="OCT14481.1"/>
    </source>
</evidence>
<keyword evidence="3" id="KW-1185">Reference proteome</keyword>
<sequence length="304" mass="33929">MNNSLLRIGIIGTDSSHAPTFTQLLHDKEHPYHVAGGKVTVAYPGGSPDFDMSYTRIAGFTEQLRDYYGVKIVESAEEVAAHCDAILLTSVDGRLHLEQFRRIAAYRKPIFIDKPMTVSSESARDVISLARWHNIPLMSCSSLRYAEELTLALQETEMGSVIGMDCYGPMALQPTQPGLFWYGVHTAEMLFKSLGKDCLKVTATTTDDHDVITGVWANGTIGTIRGNRKGNTQFGALLHRESDTQFIDVYKHPKPYYASLLEKIMTMFSTGIPDIDENETLQIIRFMEAANESRETGQTVYLPH</sequence>
<accession>A0A1C1A1S7</accession>
<comment type="caution">
    <text evidence="2">The sequence shown here is derived from an EMBL/GenBank/DDBJ whole genome shotgun (WGS) entry which is preliminary data.</text>
</comment>
<dbReference type="RefSeq" id="WP_065853332.1">
    <property type="nucleotide sequence ID" value="NZ_LYPC01000020.1"/>
</dbReference>
<dbReference type="Gene3D" id="3.30.360.10">
    <property type="entry name" value="Dihydrodipicolinate Reductase, domain 2"/>
    <property type="match status" value="1"/>
</dbReference>
<dbReference type="OrthoDB" id="128220at2"/>
<dbReference type="InterPro" id="IPR000683">
    <property type="entry name" value="Gfo/Idh/MocA-like_OxRdtase_N"/>
</dbReference>
<dbReference type="Pfam" id="PF01408">
    <property type="entry name" value="GFO_IDH_MocA"/>
    <property type="match status" value="1"/>
</dbReference>
<evidence type="ECO:0000259" key="1">
    <source>
        <dbReference type="Pfam" id="PF01408"/>
    </source>
</evidence>
<dbReference type="SUPFAM" id="SSF51735">
    <property type="entry name" value="NAD(P)-binding Rossmann-fold domains"/>
    <property type="match status" value="1"/>
</dbReference>
<dbReference type="InterPro" id="IPR036291">
    <property type="entry name" value="NAD(P)-bd_dom_sf"/>
</dbReference>
<dbReference type="AlphaFoldDB" id="A0A1C1A1S7"/>
<gene>
    <name evidence="2" type="ORF">A8709_27140</name>
</gene>
<name>A0A1C1A1S7_9BACL</name>
<dbReference type="GO" id="GO:0000166">
    <property type="term" value="F:nucleotide binding"/>
    <property type="evidence" value="ECO:0007669"/>
    <property type="project" value="InterPro"/>
</dbReference>
<dbReference type="STRING" id="512399.A8709_27140"/>
<dbReference type="Proteomes" id="UP000093309">
    <property type="component" value="Unassembled WGS sequence"/>
</dbReference>
<protein>
    <submittedName>
        <fullName evidence="2">Oxidoreductase</fullName>
    </submittedName>
</protein>
<proteinExistence type="predicted"/>
<dbReference type="Gene3D" id="3.40.50.720">
    <property type="entry name" value="NAD(P)-binding Rossmann-like Domain"/>
    <property type="match status" value="1"/>
</dbReference>
<evidence type="ECO:0000313" key="3">
    <source>
        <dbReference type="Proteomes" id="UP000093309"/>
    </source>
</evidence>
<reference evidence="3" key="1">
    <citation type="submission" date="2016-05" db="EMBL/GenBank/DDBJ databases">
        <title>Paenibacillus oryzae. sp. nov., isolated from the rice root.</title>
        <authorList>
            <person name="Zhang J."/>
            <person name="Zhang X."/>
        </authorList>
    </citation>
    <scope>NUCLEOTIDE SEQUENCE [LARGE SCALE GENOMIC DNA]</scope>
    <source>
        <strain evidence="3">KCTC13222</strain>
    </source>
</reference>
<dbReference type="EMBL" id="LYPC01000020">
    <property type="protein sequence ID" value="OCT14481.1"/>
    <property type="molecule type" value="Genomic_DNA"/>
</dbReference>
<feature type="domain" description="Gfo/Idh/MocA-like oxidoreductase N-terminal" evidence="1">
    <location>
        <begin position="32"/>
        <end position="134"/>
    </location>
</feature>
<organism evidence="2 3">
    <name type="scientific">Paenibacillus pectinilyticus</name>
    <dbReference type="NCBI Taxonomy" id="512399"/>
    <lineage>
        <taxon>Bacteria</taxon>
        <taxon>Bacillati</taxon>
        <taxon>Bacillota</taxon>
        <taxon>Bacilli</taxon>
        <taxon>Bacillales</taxon>
        <taxon>Paenibacillaceae</taxon>
        <taxon>Paenibacillus</taxon>
    </lineage>
</organism>